<feature type="region of interest" description="Disordered" evidence="1">
    <location>
        <begin position="82"/>
        <end position="115"/>
    </location>
</feature>
<gene>
    <name evidence="2" type="ORF">Pen02_02900</name>
</gene>
<protein>
    <submittedName>
        <fullName evidence="2">Uncharacterized protein</fullName>
    </submittedName>
</protein>
<reference evidence="2 3" key="1">
    <citation type="submission" date="2021-01" db="EMBL/GenBank/DDBJ databases">
        <title>Whole genome shotgun sequence of Plantactinospora endophytica NBRC 110450.</title>
        <authorList>
            <person name="Komaki H."/>
            <person name="Tamura T."/>
        </authorList>
    </citation>
    <scope>NUCLEOTIDE SEQUENCE [LARGE SCALE GENOMIC DNA]</scope>
    <source>
        <strain evidence="2 3">NBRC 110450</strain>
    </source>
</reference>
<keyword evidence="3" id="KW-1185">Reference proteome</keyword>
<dbReference type="RefSeq" id="WP_203864031.1">
    <property type="nucleotide sequence ID" value="NZ_BONW01000001.1"/>
</dbReference>
<evidence type="ECO:0000313" key="3">
    <source>
        <dbReference type="Proteomes" id="UP000646749"/>
    </source>
</evidence>
<sequence length="137" mass="14756">MRGELDDALARMERREALQRRRAQEAAARAGSPVDEVTEAVLRVVAQHPNVAVTMWVADGPKISAMHVAWTDGEVTVRPAAEPALPSAGQPPHSWPMSVRTVPSWAAPEDPPAPDAAARLADLIRRDPSLLGPDDHP</sequence>
<name>A0ABQ4DSE5_9ACTN</name>
<accession>A0ABQ4DSE5</accession>
<organism evidence="2 3">
    <name type="scientific">Plantactinospora endophytica</name>
    <dbReference type="NCBI Taxonomy" id="673535"/>
    <lineage>
        <taxon>Bacteria</taxon>
        <taxon>Bacillati</taxon>
        <taxon>Actinomycetota</taxon>
        <taxon>Actinomycetes</taxon>
        <taxon>Micromonosporales</taxon>
        <taxon>Micromonosporaceae</taxon>
        <taxon>Plantactinospora</taxon>
    </lineage>
</organism>
<dbReference type="Proteomes" id="UP000646749">
    <property type="component" value="Unassembled WGS sequence"/>
</dbReference>
<dbReference type="EMBL" id="BONW01000001">
    <property type="protein sequence ID" value="GIG85354.1"/>
    <property type="molecule type" value="Genomic_DNA"/>
</dbReference>
<proteinExistence type="predicted"/>
<comment type="caution">
    <text evidence="2">The sequence shown here is derived from an EMBL/GenBank/DDBJ whole genome shotgun (WGS) entry which is preliminary data.</text>
</comment>
<evidence type="ECO:0000256" key="1">
    <source>
        <dbReference type="SAM" id="MobiDB-lite"/>
    </source>
</evidence>
<evidence type="ECO:0000313" key="2">
    <source>
        <dbReference type="EMBL" id="GIG85354.1"/>
    </source>
</evidence>